<accession>A0A6A6R4E5</accession>
<dbReference type="CDD" id="cd12246">
    <property type="entry name" value="RRM1_U1A_like"/>
    <property type="match status" value="1"/>
</dbReference>
<evidence type="ECO:0000256" key="1">
    <source>
        <dbReference type="ARBA" id="ARBA00022884"/>
    </source>
</evidence>
<organism evidence="6 7">
    <name type="scientific">Lophium mytilinum</name>
    <dbReference type="NCBI Taxonomy" id="390894"/>
    <lineage>
        <taxon>Eukaryota</taxon>
        <taxon>Fungi</taxon>
        <taxon>Dikarya</taxon>
        <taxon>Ascomycota</taxon>
        <taxon>Pezizomycotina</taxon>
        <taxon>Dothideomycetes</taxon>
        <taxon>Pleosporomycetidae</taxon>
        <taxon>Mytilinidiales</taxon>
        <taxon>Mytilinidiaceae</taxon>
        <taxon>Lophium</taxon>
    </lineage>
</organism>
<keyword evidence="4" id="KW-0812">Transmembrane</keyword>
<dbReference type="InterPro" id="IPR045164">
    <property type="entry name" value="RBM41/RNPC3"/>
</dbReference>
<dbReference type="Proteomes" id="UP000799750">
    <property type="component" value="Unassembled WGS sequence"/>
</dbReference>
<dbReference type="SMART" id="SM00360">
    <property type="entry name" value="RRM"/>
    <property type="match status" value="1"/>
</dbReference>
<evidence type="ECO:0000256" key="2">
    <source>
        <dbReference type="PROSITE-ProRule" id="PRU00176"/>
    </source>
</evidence>
<dbReference type="EMBL" id="MU004184">
    <property type="protein sequence ID" value="KAF2499615.1"/>
    <property type="molecule type" value="Genomic_DNA"/>
</dbReference>
<evidence type="ECO:0000256" key="4">
    <source>
        <dbReference type="SAM" id="Phobius"/>
    </source>
</evidence>
<proteinExistence type="predicted"/>
<keyword evidence="4" id="KW-1133">Transmembrane helix</keyword>
<dbReference type="GO" id="GO:0097157">
    <property type="term" value="F:pre-mRNA intronic binding"/>
    <property type="evidence" value="ECO:0007669"/>
    <property type="project" value="TreeGrafter"/>
</dbReference>
<keyword evidence="1 2" id="KW-0694">RNA-binding</keyword>
<protein>
    <submittedName>
        <fullName evidence="6">RNA-binding domain-containing protein</fullName>
    </submittedName>
</protein>
<dbReference type="AlphaFoldDB" id="A0A6A6R4E5"/>
<dbReference type="FunFam" id="3.30.70.330:FF:000572">
    <property type="entry name" value="U1 small nuclear ribonucleoprotein A"/>
    <property type="match status" value="1"/>
</dbReference>
<dbReference type="Pfam" id="PF00076">
    <property type="entry name" value="RRM_1"/>
    <property type="match status" value="1"/>
</dbReference>
<dbReference type="InterPro" id="IPR000504">
    <property type="entry name" value="RRM_dom"/>
</dbReference>
<feature type="domain" description="RRM" evidence="5">
    <location>
        <begin position="20"/>
        <end position="99"/>
    </location>
</feature>
<feature type="compositionally biased region" description="Acidic residues" evidence="3">
    <location>
        <begin position="152"/>
        <end position="176"/>
    </location>
</feature>
<name>A0A6A6R4E5_9PEZI</name>
<dbReference type="GO" id="GO:0030626">
    <property type="term" value="F:U12 snRNA binding"/>
    <property type="evidence" value="ECO:0007669"/>
    <property type="project" value="TreeGrafter"/>
</dbReference>
<feature type="region of interest" description="Disordered" evidence="3">
    <location>
        <begin position="123"/>
        <end position="176"/>
    </location>
</feature>
<dbReference type="SUPFAM" id="SSF54928">
    <property type="entry name" value="RNA-binding domain, RBD"/>
    <property type="match status" value="1"/>
</dbReference>
<feature type="transmembrane region" description="Helical" evidence="4">
    <location>
        <begin position="39"/>
        <end position="56"/>
    </location>
</feature>
<dbReference type="Gene3D" id="3.30.70.330">
    <property type="match status" value="1"/>
</dbReference>
<feature type="region of interest" description="Disordered" evidence="3">
    <location>
        <begin position="1"/>
        <end position="20"/>
    </location>
</feature>
<dbReference type="GO" id="GO:0000398">
    <property type="term" value="P:mRNA splicing, via spliceosome"/>
    <property type="evidence" value="ECO:0007669"/>
    <property type="project" value="TreeGrafter"/>
</dbReference>
<sequence length="176" mass="19369">MATTSMAIQSRGAPREQPNQTLYCSNLPDKLQKADLKRSLYLLFVTYGPILDIVALKTSKMRGQAHIVFRDIQAASQAMRALQGFEFFGKDMKLAYGKGKSNSIAKLDGTFKIPVMEKETGPLSVLPETFGGLPPGAEEGQNNQGTKRTRDDESDNEDAPMEEEDEDAAMEESDSD</sequence>
<dbReference type="InterPro" id="IPR012677">
    <property type="entry name" value="Nucleotide-bd_a/b_plait_sf"/>
</dbReference>
<evidence type="ECO:0000313" key="6">
    <source>
        <dbReference type="EMBL" id="KAF2499615.1"/>
    </source>
</evidence>
<keyword evidence="4" id="KW-0472">Membrane</keyword>
<evidence type="ECO:0000313" key="7">
    <source>
        <dbReference type="Proteomes" id="UP000799750"/>
    </source>
</evidence>
<dbReference type="PANTHER" id="PTHR16105">
    <property type="entry name" value="RNA-BINDING REGION-CONTAINING PROTEIN 3"/>
    <property type="match status" value="1"/>
</dbReference>
<dbReference type="OrthoDB" id="277802at2759"/>
<reference evidence="6" key="1">
    <citation type="journal article" date="2020" name="Stud. Mycol.">
        <title>101 Dothideomycetes genomes: a test case for predicting lifestyles and emergence of pathogens.</title>
        <authorList>
            <person name="Haridas S."/>
            <person name="Albert R."/>
            <person name="Binder M."/>
            <person name="Bloem J."/>
            <person name="Labutti K."/>
            <person name="Salamov A."/>
            <person name="Andreopoulos B."/>
            <person name="Baker S."/>
            <person name="Barry K."/>
            <person name="Bills G."/>
            <person name="Bluhm B."/>
            <person name="Cannon C."/>
            <person name="Castanera R."/>
            <person name="Culley D."/>
            <person name="Daum C."/>
            <person name="Ezra D."/>
            <person name="Gonzalez J."/>
            <person name="Henrissat B."/>
            <person name="Kuo A."/>
            <person name="Liang C."/>
            <person name="Lipzen A."/>
            <person name="Lutzoni F."/>
            <person name="Magnuson J."/>
            <person name="Mondo S."/>
            <person name="Nolan M."/>
            <person name="Ohm R."/>
            <person name="Pangilinan J."/>
            <person name="Park H.-J."/>
            <person name="Ramirez L."/>
            <person name="Alfaro M."/>
            <person name="Sun H."/>
            <person name="Tritt A."/>
            <person name="Yoshinaga Y."/>
            <person name="Zwiers L.-H."/>
            <person name="Turgeon B."/>
            <person name="Goodwin S."/>
            <person name="Spatafora J."/>
            <person name="Crous P."/>
            <person name="Grigoriev I."/>
        </authorList>
    </citation>
    <scope>NUCLEOTIDE SEQUENCE</scope>
    <source>
        <strain evidence="6">CBS 269.34</strain>
    </source>
</reference>
<dbReference type="PROSITE" id="PS50102">
    <property type="entry name" value="RRM"/>
    <property type="match status" value="1"/>
</dbReference>
<gene>
    <name evidence="6" type="ORF">BU16DRAFT_547866</name>
</gene>
<evidence type="ECO:0000256" key="3">
    <source>
        <dbReference type="SAM" id="MobiDB-lite"/>
    </source>
</evidence>
<keyword evidence="7" id="KW-1185">Reference proteome</keyword>
<dbReference type="PANTHER" id="PTHR16105:SF0">
    <property type="entry name" value="RNA-BINDING REGION-CONTAINING PROTEIN 3"/>
    <property type="match status" value="1"/>
</dbReference>
<evidence type="ECO:0000259" key="5">
    <source>
        <dbReference type="PROSITE" id="PS50102"/>
    </source>
</evidence>
<dbReference type="InterPro" id="IPR035979">
    <property type="entry name" value="RBD_domain_sf"/>
</dbReference>